<dbReference type="GO" id="GO:0018423">
    <property type="term" value="F:protein C-terminal leucine carboxyl O-methyltransferase activity"/>
    <property type="evidence" value="ECO:0007669"/>
    <property type="project" value="UniProtKB-EC"/>
</dbReference>
<dbReference type="InterPro" id="IPR029063">
    <property type="entry name" value="SAM-dependent_MTases_sf"/>
</dbReference>
<protein>
    <recommendedName>
        <fullName evidence="6">Leucine carboxyl methyltransferase 1</fullName>
        <ecNumber evidence="6">2.1.1.233</ecNumber>
    </recommendedName>
</protein>
<comment type="function">
    <text evidence="6">Methylates the carboxyl group of the C-terminal leucine residue of protein phosphatase 2A catalytic subunits to form alpha-leucine ester residues.</text>
</comment>
<dbReference type="Proteomes" id="UP000018208">
    <property type="component" value="Unassembled WGS sequence"/>
</dbReference>
<name>V6LJ81_9EUKA</name>
<dbReference type="PANTHER" id="PTHR13600">
    <property type="entry name" value="LEUCINE CARBOXYL METHYLTRANSFERASE"/>
    <property type="match status" value="1"/>
</dbReference>
<feature type="binding site" evidence="7">
    <location>
        <position position="78"/>
    </location>
    <ligand>
        <name>S-adenosyl-L-methionine</name>
        <dbReference type="ChEBI" id="CHEBI:59789"/>
    </ligand>
</feature>
<dbReference type="SUPFAM" id="SSF53335">
    <property type="entry name" value="S-adenosyl-L-methionine-dependent methyltransferases"/>
    <property type="match status" value="1"/>
</dbReference>
<accession>V6LJ81</accession>
<dbReference type="PANTHER" id="PTHR13600:SF21">
    <property type="entry name" value="LEUCINE CARBOXYL METHYLTRANSFERASE 1"/>
    <property type="match status" value="1"/>
</dbReference>
<evidence type="ECO:0000256" key="4">
    <source>
        <dbReference type="ARBA" id="ARBA00022679"/>
    </source>
</evidence>
<evidence type="ECO:0000256" key="3">
    <source>
        <dbReference type="ARBA" id="ARBA00022603"/>
    </source>
</evidence>
<gene>
    <name evidence="8" type="ORF">SS50377_15639</name>
    <name evidence="9" type="ORF">SS50377_24752</name>
</gene>
<proteinExistence type="inferred from homology"/>
<evidence type="ECO:0000256" key="7">
    <source>
        <dbReference type="PIRSR" id="PIRSR016305-1"/>
    </source>
</evidence>
<keyword evidence="3 6" id="KW-0489">Methyltransferase</keyword>
<reference evidence="9" key="2">
    <citation type="submission" date="2020-12" db="EMBL/GenBank/DDBJ databases">
        <title>New Spironucleus salmonicida genome in near-complete chromosomes.</title>
        <authorList>
            <person name="Xu F."/>
            <person name="Kurt Z."/>
            <person name="Jimenez-Gonzalez A."/>
            <person name="Astvaldsson A."/>
            <person name="Andersson J.O."/>
            <person name="Svard S.G."/>
        </authorList>
    </citation>
    <scope>NUCLEOTIDE SEQUENCE</scope>
    <source>
        <strain evidence="9">ATCC 50377</strain>
    </source>
</reference>
<evidence type="ECO:0000256" key="1">
    <source>
        <dbReference type="ARBA" id="ARBA00000724"/>
    </source>
</evidence>
<dbReference type="InterPro" id="IPR007213">
    <property type="entry name" value="Ppm1/Ppm2/Tcmp"/>
</dbReference>
<sequence>MSYKPTAQATANDAIASKASAAYKKYFDDPMLQKVYHKNPQHKDPMINRGTWFRVRFIQQLALKFIQTHENGQIIVLGGGLDTLYFRLNEPAMKFTELDLPEIIQTKAHKLNMQKQDDGTYKYNEFYSIQSGDLEEPDILLQFQKDIPTLFISDVVVSYIESDSTIDLIKQMRQFAYYAYISFEMINPDDKFGDTMIFNMSRRETFMPTFAEVGYTGSYRARFLENECESIFCKEAWEVYKKWNGRNEMEKIEMLDEFEQFEIIMKHYGCICCGKGIDIESWIEAHFE</sequence>
<dbReference type="EMBL" id="AUWU02000005">
    <property type="protein sequence ID" value="KAH0572641.1"/>
    <property type="molecule type" value="Genomic_DNA"/>
</dbReference>
<evidence type="ECO:0000256" key="6">
    <source>
        <dbReference type="PIRNR" id="PIRNR016305"/>
    </source>
</evidence>
<comment type="catalytic activity">
    <reaction evidence="1 6">
        <text>[phosphatase 2A protein]-C-terminal L-leucine + S-adenosyl-L-methionine = [phosphatase 2A protein]-C-terminal L-leucine methyl ester + S-adenosyl-L-homocysteine</text>
        <dbReference type="Rhea" id="RHEA:48544"/>
        <dbReference type="Rhea" id="RHEA-COMP:12134"/>
        <dbReference type="Rhea" id="RHEA-COMP:12135"/>
        <dbReference type="ChEBI" id="CHEBI:57856"/>
        <dbReference type="ChEBI" id="CHEBI:59789"/>
        <dbReference type="ChEBI" id="CHEBI:90516"/>
        <dbReference type="ChEBI" id="CHEBI:90517"/>
        <dbReference type="EC" id="2.1.1.233"/>
    </reaction>
</comment>
<evidence type="ECO:0000313" key="10">
    <source>
        <dbReference type="Proteomes" id="UP000018208"/>
    </source>
</evidence>
<keyword evidence="4 6" id="KW-0808">Transferase</keyword>
<keyword evidence="5 6" id="KW-0949">S-adenosyl-L-methionine</keyword>
<dbReference type="VEuPathDB" id="GiardiaDB:SS50377_24752"/>
<evidence type="ECO:0000256" key="2">
    <source>
        <dbReference type="ARBA" id="ARBA00010703"/>
    </source>
</evidence>
<dbReference type="InterPro" id="IPR016651">
    <property type="entry name" value="LCMT1"/>
</dbReference>
<keyword evidence="10" id="KW-1185">Reference proteome</keyword>
<dbReference type="Gene3D" id="3.40.50.150">
    <property type="entry name" value="Vaccinia Virus protein VP39"/>
    <property type="match status" value="1"/>
</dbReference>
<dbReference type="PIRSF" id="PIRSF016305">
    <property type="entry name" value="LCM_mtfrase"/>
    <property type="match status" value="1"/>
</dbReference>
<dbReference type="EC" id="2.1.1.233" evidence="6"/>
<feature type="binding site" evidence="7">
    <location>
        <begin position="133"/>
        <end position="134"/>
    </location>
    <ligand>
        <name>S-adenosyl-L-methionine</name>
        <dbReference type="ChEBI" id="CHEBI:59789"/>
    </ligand>
</feature>
<dbReference type="GO" id="GO:0032259">
    <property type="term" value="P:methylation"/>
    <property type="evidence" value="ECO:0007669"/>
    <property type="project" value="UniProtKB-KW"/>
</dbReference>
<dbReference type="EMBL" id="KI546115">
    <property type="protein sequence ID" value="EST44632.1"/>
    <property type="molecule type" value="Genomic_DNA"/>
</dbReference>
<dbReference type="Pfam" id="PF04072">
    <property type="entry name" value="LCM"/>
    <property type="match status" value="1"/>
</dbReference>
<dbReference type="OrthoDB" id="203237at2759"/>
<organism evidence="8">
    <name type="scientific">Spironucleus salmonicida</name>
    <dbReference type="NCBI Taxonomy" id="348837"/>
    <lineage>
        <taxon>Eukaryota</taxon>
        <taxon>Metamonada</taxon>
        <taxon>Diplomonadida</taxon>
        <taxon>Hexamitidae</taxon>
        <taxon>Hexamitinae</taxon>
        <taxon>Spironucleus</taxon>
    </lineage>
</organism>
<dbReference type="AlphaFoldDB" id="V6LJ81"/>
<evidence type="ECO:0000313" key="8">
    <source>
        <dbReference type="EMBL" id="EST44632.1"/>
    </source>
</evidence>
<feature type="binding site" evidence="7">
    <location>
        <position position="54"/>
    </location>
    <ligand>
        <name>S-adenosyl-L-methionine</name>
        <dbReference type="ChEBI" id="CHEBI:59789"/>
    </ligand>
</feature>
<evidence type="ECO:0000256" key="5">
    <source>
        <dbReference type="ARBA" id="ARBA00022691"/>
    </source>
</evidence>
<comment type="similarity">
    <text evidence="2 6">Belongs to the methyltransferase superfamily. LCMT family.</text>
</comment>
<evidence type="ECO:0000313" key="9">
    <source>
        <dbReference type="EMBL" id="KAH0572641.1"/>
    </source>
</evidence>
<reference evidence="8 9" key="1">
    <citation type="journal article" date="2014" name="PLoS Genet.">
        <title>The Genome of Spironucleus salmonicida Highlights a Fish Pathogen Adapted to Fluctuating Environments.</title>
        <authorList>
            <person name="Xu F."/>
            <person name="Jerlstrom-Hultqvist J."/>
            <person name="Einarsson E."/>
            <person name="Astvaldsson A."/>
            <person name="Svard S.G."/>
            <person name="Andersson J.O."/>
        </authorList>
    </citation>
    <scope>NUCLEOTIDE SEQUENCE</scope>
    <source>
        <strain evidence="9">ATCC 50377</strain>
    </source>
</reference>